<dbReference type="RefSeq" id="WP_144853118.1">
    <property type="nucleotide sequence ID" value="NZ_VNJI01000048.1"/>
</dbReference>
<dbReference type="InterPro" id="IPR036465">
    <property type="entry name" value="vWFA_dom_sf"/>
</dbReference>
<dbReference type="Proteomes" id="UP000317036">
    <property type="component" value="Unassembled WGS sequence"/>
</dbReference>
<dbReference type="AlphaFoldDB" id="A0A559K3S2"/>
<dbReference type="Gene3D" id="3.40.50.410">
    <property type="entry name" value="von Willebrand factor, type A domain"/>
    <property type="match status" value="1"/>
</dbReference>
<proteinExistence type="predicted"/>
<evidence type="ECO:0000259" key="2">
    <source>
        <dbReference type="PROSITE" id="PS50234"/>
    </source>
</evidence>
<protein>
    <recommendedName>
        <fullName evidence="2">VWFA domain-containing protein</fullName>
    </recommendedName>
</protein>
<evidence type="ECO:0000313" key="3">
    <source>
        <dbReference type="EMBL" id="TVY06788.1"/>
    </source>
</evidence>
<evidence type="ECO:0000313" key="4">
    <source>
        <dbReference type="Proteomes" id="UP000317036"/>
    </source>
</evidence>
<name>A0A559K3S2_9BACL</name>
<feature type="compositionally biased region" description="Basic and acidic residues" evidence="1">
    <location>
        <begin position="225"/>
        <end position="243"/>
    </location>
</feature>
<evidence type="ECO:0000256" key="1">
    <source>
        <dbReference type="SAM" id="MobiDB-lite"/>
    </source>
</evidence>
<feature type="domain" description="VWFA" evidence="2">
    <location>
        <begin position="1"/>
        <end position="86"/>
    </location>
</feature>
<reference evidence="3 4" key="1">
    <citation type="submission" date="2019-07" db="EMBL/GenBank/DDBJ databases">
        <authorList>
            <person name="Kim J."/>
        </authorList>
    </citation>
    <scope>NUCLEOTIDE SEQUENCE [LARGE SCALE GENOMIC DNA]</scope>
    <source>
        <strain evidence="3 4">JC52</strain>
    </source>
</reference>
<dbReference type="EMBL" id="VNJI01000048">
    <property type="protein sequence ID" value="TVY06788.1"/>
    <property type="molecule type" value="Genomic_DNA"/>
</dbReference>
<dbReference type="CDD" id="cd00198">
    <property type="entry name" value="vWFA"/>
    <property type="match status" value="1"/>
</dbReference>
<keyword evidence="4" id="KW-1185">Reference proteome</keyword>
<accession>A0A559K3S2</accession>
<dbReference type="OrthoDB" id="2960279at2"/>
<organism evidence="3 4">
    <name type="scientific">Paenibacillus cremeus</name>
    <dbReference type="NCBI Taxonomy" id="2163881"/>
    <lineage>
        <taxon>Bacteria</taxon>
        <taxon>Bacillati</taxon>
        <taxon>Bacillota</taxon>
        <taxon>Bacilli</taxon>
        <taxon>Bacillales</taxon>
        <taxon>Paenibacillaceae</taxon>
        <taxon>Paenibacillus</taxon>
    </lineage>
</organism>
<dbReference type="PROSITE" id="PS50234">
    <property type="entry name" value="VWFA"/>
    <property type="match status" value="1"/>
</dbReference>
<gene>
    <name evidence="3" type="ORF">FPZ49_27305</name>
</gene>
<feature type="region of interest" description="Disordered" evidence="1">
    <location>
        <begin position="225"/>
        <end position="258"/>
    </location>
</feature>
<dbReference type="SUPFAM" id="SSF53300">
    <property type="entry name" value="vWA-like"/>
    <property type="match status" value="2"/>
</dbReference>
<sequence>MKQIILITDGCSNVGISPVVAAAHANAEGIVVHVIGVLDDSEIGEHGAEEIHEIARAGGGMSQMVQPAQLSQTVQMMTRKTVVQTIQQVVSKELQTILGHSKLESLPPNQRSEVVRVIDELTETTELRVALLIDASASMKPKLQAVKDAIYDLQLSLQSRMGDSWMAVFHFPGNLSGEQEVEMDLNWTRDLANLNRLFYKLNMKGTTPTGPALLKVVQFMTANADDSKGEASPKGERETETKGRAQAGEDGMLSDYVV</sequence>
<dbReference type="InterPro" id="IPR002035">
    <property type="entry name" value="VWF_A"/>
</dbReference>
<comment type="caution">
    <text evidence="3">The sequence shown here is derived from an EMBL/GenBank/DDBJ whole genome shotgun (WGS) entry which is preliminary data.</text>
</comment>